<name>A0AA36J1V6_9DINO</name>
<dbReference type="Proteomes" id="UP001178507">
    <property type="component" value="Unassembled WGS sequence"/>
</dbReference>
<protein>
    <submittedName>
        <fullName evidence="1">Uncharacterized protein</fullName>
    </submittedName>
</protein>
<keyword evidence="2" id="KW-1185">Reference proteome</keyword>
<sequence>MLKHPWPGFGAPDVELRSHSATSIRWVSSARARPNAVHKHRRHHGRFELCCLMIVYVDDFLVTCAQNYDKKELGDLFEWGSQKELSLSDPLDFKGKGFTLQKKGKDLVLKVTQSKFLKNTPSPNTKILRGRQEEPLTAQVAAWVGLANRGSENTTKELSLLYEALNYALDTPDQGLTFGNVAIVPTAHGQTPSTAPQCTETVTADNVMAITQISPSVQEHTCRRGMLMR</sequence>
<organism evidence="1 2">
    <name type="scientific">Effrenium voratum</name>
    <dbReference type="NCBI Taxonomy" id="2562239"/>
    <lineage>
        <taxon>Eukaryota</taxon>
        <taxon>Sar</taxon>
        <taxon>Alveolata</taxon>
        <taxon>Dinophyceae</taxon>
        <taxon>Suessiales</taxon>
        <taxon>Symbiodiniaceae</taxon>
        <taxon>Effrenium</taxon>
    </lineage>
</organism>
<evidence type="ECO:0000313" key="2">
    <source>
        <dbReference type="Proteomes" id="UP001178507"/>
    </source>
</evidence>
<accession>A0AA36J1V6</accession>
<dbReference type="EMBL" id="CAUJNA010003271">
    <property type="protein sequence ID" value="CAJ1397587.1"/>
    <property type="molecule type" value="Genomic_DNA"/>
</dbReference>
<evidence type="ECO:0000313" key="1">
    <source>
        <dbReference type="EMBL" id="CAJ1397587.1"/>
    </source>
</evidence>
<reference evidence="1" key="1">
    <citation type="submission" date="2023-08" db="EMBL/GenBank/DDBJ databases">
        <authorList>
            <person name="Chen Y."/>
            <person name="Shah S."/>
            <person name="Dougan E. K."/>
            <person name="Thang M."/>
            <person name="Chan C."/>
        </authorList>
    </citation>
    <scope>NUCLEOTIDE SEQUENCE</scope>
</reference>
<dbReference type="AlphaFoldDB" id="A0AA36J1V6"/>
<gene>
    <name evidence="1" type="ORF">EVOR1521_LOCUS21567</name>
</gene>
<comment type="caution">
    <text evidence="1">The sequence shown here is derived from an EMBL/GenBank/DDBJ whole genome shotgun (WGS) entry which is preliminary data.</text>
</comment>
<proteinExistence type="predicted"/>